<dbReference type="Gene3D" id="2.130.10.10">
    <property type="entry name" value="YVTN repeat-like/Quinoprotein amine dehydrogenase"/>
    <property type="match status" value="1"/>
</dbReference>
<dbReference type="OrthoDB" id="447191at2759"/>
<dbReference type="PANTHER" id="PTHR42754:SF1">
    <property type="entry name" value="LIPOPROTEIN"/>
    <property type="match status" value="1"/>
</dbReference>
<dbReference type="EMBL" id="FN648526">
    <property type="protein sequence ID" value="CBJ32398.1"/>
    <property type="molecule type" value="Genomic_DNA"/>
</dbReference>
<evidence type="ECO:0000313" key="1">
    <source>
        <dbReference type="EMBL" id="CBJ32398.1"/>
    </source>
</evidence>
<dbReference type="InParanoid" id="D7FXY5"/>
<dbReference type="OMA" id="WRWTAQR"/>
<evidence type="ECO:0000313" key="2">
    <source>
        <dbReference type="Proteomes" id="UP000002630"/>
    </source>
</evidence>
<keyword evidence="2" id="KW-1185">Reference proteome</keyword>
<dbReference type="EMBL" id="FN649758">
    <property type="protein sequence ID" value="CBJ32398.1"/>
    <property type="molecule type" value="Genomic_DNA"/>
</dbReference>
<proteinExistence type="predicted"/>
<dbReference type="Proteomes" id="UP000002630">
    <property type="component" value="Linkage Group LG33"/>
</dbReference>
<gene>
    <name evidence="1" type="ORF">Esi_0335_0014</name>
</gene>
<dbReference type="InterPro" id="IPR011047">
    <property type="entry name" value="Quinoprotein_ADH-like_sf"/>
</dbReference>
<sequence>MATEPTLLWSWQDGTSGTDNLYGVAAVGGDDSFVLAGRTQGDWAETNEGDFDFMAVKFAQDGTEQWRLQAGTPETDTFHDAAAVTSSPSTVANMAATGTSAAGDESTAIILAGFTKGGWDGAASAGGSDFVAVSVASGDGSQLWSWQDGTEEDDVLMGVVERGGGSAVVLAGRTGGDWADANAGEGTDFAAVKLEAGDGSEIWRFQDGSSGDDTLKSVAAAEDDTVVLAGYTEGSLGGDNAGETDCAVVKLDADGGVLWRWQGGTAESDVCSAAAVAEDGSIVVAGYTVGSWGGSEANAGEDDLVVVKLDKDGNELWHWQEGTPLKDRLFAAALCEDGGFVLAGYSEGDWAAADAGAGGSDLIAVKLSPEGEVLWRWQDGNAGSDWVTAAASTGSGGSIVLAGTSEATWQDSATTTTTGDDTTGLTTEDFVAISLDVAEADVDATRAPVPALPPTSPDNVAGLTSGGSSVMAMPLPFSSPALGGGAGGSHGAPLFFGLAVAVAVHLARRVSASLFF</sequence>
<protein>
    <submittedName>
        <fullName evidence="1">von Willebrand factor type D domain protein</fullName>
    </submittedName>
</protein>
<dbReference type="InterPro" id="IPR015943">
    <property type="entry name" value="WD40/YVTN_repeat-like_dom_sf"/>
</dbReference>
<dbReference type="AlphaFoldDB" id="D7FXY5"/>
<name>D7FXY5_ECTSI</name>
<accession>D7FXY5</accession>
<dbReference type="SUPFAM" id="SSF50998">
    <property type="entry name" value="Quinoprotein alcohol dehydrogenase-like"/>
    <property type="match status" value="1"/>
</dbReference>
<reference evidence="1 2" key="1">
    <citation type="journal article" date="2010" name="Nature">
        <title>The Ectocarpus genome and the independent evolution of multicellularity in brown algae.</title>
        <authorList>
            <person name="Cock J.M."/>
            <person name="Sterck L."/>
            <person name="Rouze P."/>
            <person name="Scornet D."/>
            <person name="Allen A.E."/>
            <person name="Amoutzias G."/>
            <person name="Anthouard V."/>
            <person name="Artiguenave F."/>
            <person name="Aury J.M."/>
            <person name="Badger J.H."/>
            <person name="Beszteri B."/>
            <person name="Billiau K."/>
            <person name="Bonnet E."/>
            <person name="Bothwell J.H."/>
            <person name="Bowler C."/>
            <person name="Boyen C."/>
            <person name="Brownlee C."/>
            <person name="Carrano C.J."/>
            <person name="Charrier B."/>
            <person name="Cho G.Y."/>
            <person name="Coelho S.M."/>
            <person name="Collen J."/>
            <person name="Corre E."/>
            <person name="Da Silva C."/>
            <person name="Delage L."/>
            <person name="Delaroque N."/>
            <person name="Dittami S.M."/>
            <person name="Doulbeau S."/>
            <person name="Elias M."/>
            <person name="Farnham G."/>
            <person name="Gachon C.M."/>
            <person name="Gschloessl B."/>
            <person name="Heesch S."/>
            <person name="Jabbari K."/>
            <person name="Jubin C."/>
            <person name="Kawai H."/>
            <person name="Kimura K."/>
            <person name="Kloareg B."/>
            <person name="Kupper F.C."/>
            <person name="Lang D."/>
            <person name="Le Bail A."/>
            <person name="Leblanc C."/>
            <person name="Lerouge P."/>
            <person name="Lohr M."/>
            <person name="Lopez P.J."/>
            <person name="Martens C."/>
            <person name="Maumus F."/>
            <person name="Michel G."/>
            <person name="Miranda-Saavedra D."/>
            <person name="Morales J."/>
            <person name="Moreau H."/>
            <person name="Motomura T."/>
            <person name="Nagasato C."/>
            <person name="Napoli C.A."/>
            <person name="Nelson D.R."/>
            <person name="Nyvall-Collen P."/>
            <person name="Peters A.F."/>
            <person name="Pommier C."/>
            <person name="Potin P."/>
            <person name="Poulain J."/>
            <person name="Quesneville H."/>
            <person name="Read B."/>
            <person name="Rensing S.A."/>
            <person name="Ritter A."/>
            <person name="Rousvoal S."/>
            <person name="Samanta M."/>
            <person name="Samson G."/>
            <person name="Schroeder D.C."/>
            <person name="Segurens B."/>
            <person name="Strittmatter M."/>
            <person name="Tonon T."/>
            <person name="Tregear J.W."/>
            <person name="Valentin K."/>
            <person name="von Dassow P."/>
            <person name="Yamagishi T."/>
            <person name="Van de Peer Y."/>
            <person name="Wincker P."/>
        </authorList>
    </citation>
    <scope>NUCLEOTIDE SEQUENCE [LARGE SCALE GENOMIC DNA]</scope>
    <source>
        <strain evidence="2">Ec32 / CCAP1310/4</strain>
    </source>
</reference>
<organism evidence="1 2">
    <name type="scientific">Ectocarpus siliculosus</name>
    <name type="common">Brown alga</name>
    <name type="synonym">Conferva siliculosa</name>
    <dbReference type="NCBI Taxonomy" id="2880"/>
    <lineage>
        <taxon>Eukaryota</taxon>
        <taxon>Sar</taxon>
        <taxon>Stramenopiles</taxon>
        <taxon>Ochrophyta</taxon>
        <taxon>PX clade</taxon>
        <taxon>Phaeophyceae</taxon>
        <taxon>Ectocarpales</taxon>
        <taxon>Ectocarpaceae</taxon>
        <taxon>Ectocarpus</taxon>
    </lineage>
</organism>
<dbReference type="PANTHER" id="PTHR42754">
    <property type="entry name" value="ENDOGLUCANASE"/>
    <property type="match status" value="1"/>
</dbReference>